<reference evidence="2 3" key="1">
    <citation type="journal article" date="2017" name="Genome Biol. Evol.">
        <title>Phytophthora megakarya and P. palmivora, closely related causal agents of cacao black pod rot, underwent increases in genome sizes and gene numbers by different mechanisms.</title>
        <authorList>
            <person name="Ali S.S."/>
            <person name="Shao J."/>
            <person name="Lary D.J."/>
            <person name="Kronmiller B."/>
            <person name="Shen D."/>
            <person name="Strem M.D."/>
            <person name="Amoako-Attah I."/>
            <person name="Akrofi A.Y."/>
            <person name="Begoude B.A."/>
            <person name="Ten Hoopen G.M."/>
            <person name="Coulibaly K."/>
            <person name="Kebe B.I."/>
            <person name="Melnick R.L."/>
            <person name="Guiltinan M.J."/>
            <person name="Tyler B.M."/>
            <person name="Meinhardt L.W."/>
            <person name="Bailey B.A."/>
        </authorList>
    </citation>
    <scope>NUCLEOTIDE SEQUENCE [LARGE SCALE GENOMIC DNA]</scope>
    <source>
        <strain evidence="3">sbr112.9</strain>
    </source>
</reference>
<feature type="non-terminal residue" evidence="2">
    <location>
        <position position="40"/>
    </location>
</feature>
<dbReference type="Proteomes" id="UP000237271">
    <property type="component" value="Unassembled WGS sequence"/>
</dbReference>
<organism evidence="2 3">
    <name type="scientific">Phytophthora palmivora</name>
    <dbReference type="NCBI Taxonomy" id="4796"/>
    <lineage>
        <taxon>Eukaryota</taxon>
        <taxon>Sar</taxon>
        <taxon>Stramenopiles</taxon>
        <taxon>Oomycota</taxon>
        <taxon>Peronosporomycetes</taxon>
        <taxon>Peronosporales</taxon>
        <taxon>Peronosporaceae</taxon>
        <taxon>Phytophthora</taxon>
    </lineage>
</organism>
<evidence type="ECO:0000256" key="1">
    <source>
        <dbReference type="SAM" id="MobiDB-lite"/>
    </source>
</evidence>
<sequence length="40" mass="4228">MNFGGMMSGGAASAVPQQPSQQSQLMMAKVEMASYADLFE</sequence>
<dbReference type="EMBL" id="NCKW01015970">
    <property type="protein sequence ID" value="POM61473.1"/>
    <property type="molecule type" value="Genomic_DNA"/>
</dbReference>
<name>A0A2P4X7E1_9STRA</name>
<gene>
    <name evidence="2" type="ORF">PHPALM_29500</name>
</gene>
<protein>
    <submittedName>
        <fullName evidence="2">Uncharacterized protein</fullName>
    </submittedName>
</protein>
<feature type="compositionally biased region" description="Low complexity" evidence="1">
    <location>
        <begin position="9"/>
        <end position="23"/>
    </location>
</feature>
<accession>A0A2P4X7E1</accession>
<feature type="region of interest" description="Disordered" evidence="1">
    <location>
        <begin position="1"/>
        <end position="23"/>
    </location>
</feature>
<dbReference type="AlphaFoldDB" id="A0A2P4X7E1"/>
<keyword evidence="3" id="KW-1185">Reference proteome</keyword>
<evidence type="ECO:0000313" key="2">
    <source>
        <dbReference type="EMBL" id="POM61473.1"/>
    </source>
</evidence>
<evidence type="ECO:0000313" key="3">
    <source>
        <dbReference type="Proteomes" id="UP000237271"/>
    </source>
</evidence>
<proteinExistence type="predicted"/>
<comment type="caution">
    <text evidence="2">The sequence shown here is derived from an EMBL/GenBank/DDBJ whole genome shotgun (WGS) entry which is preliminary data.</text>
</comment>